<dbReference type="OrthoDB" id="9816081at2"/>
<proteinExistence type="inferred from homology"/>
<evidence type="ECO:0000256" key="1">
    <source>
        <dbReference type="ARBA" id="ARBA00022723"/>
    </source>
</evidence>
<dbReference type="InterPro" id="IPR042283">
    <property type="entry name" value="GpdQ_catalytic"/>
</dbReference>
<protein>
    <submittedName>
        <fullName evidence="6">3',5'-cyclic AMP phosphodiesterase CpdA</fullName>
    </submittedName>
</protein>
<dbReference type="EMBL" id="FOFG01000013">
    <property type="protein sequence ID" value="SER23042.1"/>
    <property type="molecule type" value="Genomic_DNA"/>
</dbReference>
<comment type="similarity">
    <text evidence="4">Belongs to the cyclic nucleotide phosphodiesterase class-III family.</text>
</comment>
<dbReference type="Proteomes" id="UP000199647">
    <property type="component" value="Unassembled WGS sequence"/>
</dbReference>
<dbReference type="InterPro" id="IPR004843">
    <property type="entry name" value="Calcineurin-like_PHP"/>
</dbReference>
<evidence type="ECO:0000256" key="4">
    <source>
        <dbReference type="ARBA" id="ARBA00025742"/>
    </source>
</evidence>
<dbReference type="GO" id="GO:0046872">
    <property type="term" value="F:metal ion binding"/>
    <property type="evidence" value="ECO:0007669"/>
    <property type="project" value="UniProtKB-KW"/>
</dbReference>
<dbReference type="SUPFAM" id="SSF56300">
    <property type="entry name" value="Metallo-dependent phosphatases"/>
    <property type="match status" value="1"/>
</dbReference>
<evidence type="ECO:0000256" key="2">
    <source>
        <dbReference type="ARBA" id="ARBA00022801"/>
    </source>
</evidence>
<dbReference type="Pfam" id="PF00149">
    <property type="entry name" value="Metallophos"/>
    <property type="match status" value="1"/>
</dbReference>
<dbReference type="STRING" id="1855383.SAMN05216548_113116"/>
<sequence length="265" mass="28631">MLIAHLSDPHLRPPGLLYQGLVDSNAMFETAIDCLNALDPAPDLVLISGDLVDEGTAAEYATAREAFARIRQPLLAIPGNHDEPGGFRACMADRMDLPSAGPMHFAAGGHGAVRIVGLDVTVPGEHHGAVDDATCRWLADALQDEPDRPTILMMHQPPFESGISFIDRYNCRGGDRLAALLARYSNVERVVCGHIHRFIQLRFGGTMLVTAPSTTTAIALRLAEDAEPASFVEPPALLLHHWKPGRGLVTHFVPIGDFPGPLPFF</sequence>
<dbReference type="InterPro" id="IPR029052">
    <property type="entry name" value="Metallo-depent_PP-like"/>
</dbReference>
<evidence type="ECO:0000313" key="7">
    <source>
        <dbReference type="Proteomes" id="UP000199647"/>
    </source>
</evidence>
<keyword evidence="3" id="KW-0408">Iron</keyword>
<evidence type="ECO:0000313" key="6">
    <source>
        <dbReference type="EMBL" id="SER23042.1"/>
    </source>
</evidence>
<dbReference type="GO" id="GO:0004112">
    <property type="term" value="F:cyclic-nucleotide phosphodiesterase activity"/>
    <property type="evidence" value="ECO:0007669"/>
    <property type="project" value="InterPro"/>
</dbReference>
<keyword evidence="7" id="KW-1185">Reference proteome</keyword>
<organism evidence="6 7">
    <name type="scientific">Faunimonas pinastri</name>
    <dbReference type="NCBI Taxonomy" id="1855383"/>
    <lineage>
        <taxon>Bacteria</taxon>
        <taxon>Pseudomonadati</taxon>
        <taxon>Pseudomonadota</taxon>
        <taxon>Alphaproteobacteria</taxon>
        <taxon>Hyphomicrobiales</taxon>
        <taxon>Afifellaceae</taxon>
        <taxon>Faunimonas</taxon>
    </lineage>
</organism>
<feature type="domain" description="Calcineurin-like phosphoesterase" evidence="5">
    <location>
        <begin position="1"/>
        <end position="197"/>
    </location>
</feature>
<dbReference type="Gene3D" id="3.30.750.180">
    <property type="entry name" value="GpdQ, beta-strand dimerisation domain"/>
    <property type="match status" value="1"/>
</dbReference>
<dbReference type="InterPro" id="IPR050884">
    <property type="entry name" value="CNP_phosphodiesterase-III"/>
</dbReference>
<dbReference type="RefSeq" id="WP_092498343.1">
    <property type="nucleotide sequence ID" value="NZ_FOFG01000013.1"/>
</dbReference>
<keyword evidence="2" id="KW-0378">Hydrolase</keyword>
<evidence type="ECO:0000259" key="5">
    <source>
        <dbReference type="Pfam" id="PF00149"/>
    </source>
</evidence>
<reference evidence="6 7" key="1">
    <citation type="submission" date="2016-10" db="EMBL/GenBank/DDBJ databases">
        <authorList>
            <person name="de Groot N.N."/>
        </authorList>
    </citation>
    <scope>NUCLEOTIDE SEQUENCE [LARGE SCALE GENOMIC DNA]</scope>
    <source>
        <strain evidence="6 7">A52C2</strain>
    </source>
</reference>
<name>A0A1H9MH76_9HYPH</name>
<dbReference type="InterPro" id="IPR026575">
    <property type="entry name" value="GpdQ/CpdA-like"/>
</dbReference>
<dbReference type="Gene3D" id="3.60.21.40">
    <property type="entry name" value="GpdQ, catalytic alpha/beta sandwich domain"/>
    <property type="match status" value="1"/>
</dbReference>
<accession>A0A1H9MH76</accession>
<keyword evidence="1" id="KW-0479">Metal-binding</keyword>
<dbReference type="PANTHER" id="PTHR42988">
    <property type="entry name" value="PHOSPHOHYDROLASE"/>
    <property type="match status" value="1"/>
</dbReference>
<dbReference type="PANTHER" id="PTHR42988:SF2">
    <property type="entry name" value="CYCLIC NUCLEOTIDE PHOSPHODIESTERASE CBUA0032-RELATED"/>
    <property type="match status" value="1"/>
</dbReference>
<dbReference type="AlphaFoldDB" id="A0A1H9MH76"/>
<evidence type="ECO:0000256" key="3">
    <source>
        <dbReference type="ARBA" id="ARBA00023004"/>
    </source>
</evidence>
<gene>
    <name evidence="6" type="ORF">SAMN05216548_113116</name>
</gene>
<dbReference type="InterPro" id="IPR042281">
    <property type="entry name" value="GpdQ_beta-strand"/>
</dbReference>
<dbReference type="CDD" id="cd07402">
    <property type="entry name" value="MPP_GpdQ"/>
    <property type="match status" value="1"/>
</dbReference>